<evidence type="ECO:0000256" key="1">
    <source>
        <dbReference type="SAM" id="Phobius"/>
    </source>
</evidence>
<keyword evidence="1" id="KW-0472">Membrane</keyword>
<organism evidence="2 3">
    <name type="scientific">Sorangium cellulosum</name>
    <name type="common">Polyangium cellulosum</name>
    <dbReference type="NCBI Taxonomy" id="56"/>
    <lineage>
        <taxon>Bacteria</taxon>
        <taxon>Pseudomonadati</taxon>
        <taxon>Myxococcota</taxon>
        <taxon>Polyangia</taxon>
        <taxon>Polyangiales</taxon>
        <taxon>Polyangiaceae</taxon>
        <taxon>Sorangium</taxon>
    </lineage>
</organism>
<feature type="transmembrane region" description="Helical" evidence="1">
    <location>
        <begin position="37"/>
        <end position="54"/>
    </location>
</feature>
<feature type="transmembrane region" description="Helical" evidence="1">
    <location>
        <begin position="490"/>
        <end position="508"/>
    </location>
</feature>
<feature type="transmembrane region" description="Helical" evidence="1">
    <location>
        <begin position="66"/>
        <end position="84"/>
    </location>
</feature>
<proteinExistence type="predicted"/>
<gene>
    <name evidence="2" type="ORF">SOCE26_034730</name>
</gene>
<dbReference type="RefSeq" id="WP_104980922.1">
    <property type="nucleotide sequence ID" value="NZ_CP012673.1"/>
</dbReference>
<feature type="transmembrane region" description="Helical" evidence="1">
    <location>
        <begin position="328"/>
        <end position="351"/>
    </location>
</feature>
<feature type="transmembrane region" description="Helical" evidence="1">
    <location>
        <begin position="579"/>
        <end position="598"/>
    </location>
</feature>
<evidence type="ECO:0000313" key="2">
    <source>
        <dbReference type="EMBL" id="AUX42048.1"/>
    </source>
</evidence>
<accession>A0A2L0ERU6</accession>
<dbReference type="Proteomes" id="UP000238348">
    <property type="component" value="Chromosome"/>
</dbReference>
<feature type="transmembrane region" description="Helical" evidence="1">
    <location>
        <begin position="401"/>
        <end position="419"/>
    </location>
</feature>
<keyword evidence="1" id="KW-1133">Transmembrane helix</keyword>
<feature type="transmembrane region" description="Helical" evidence="1">
    <location>
        <begin position="363"/>
        <end position="389"/>
    </location>
</feature>
<feature type="transmembrane region" description="Helical" evidence="1">
    <location>
        <begin position="555"/>
        <end position="573"/>
    </location>
</feature>
<dbReference type="OrthoDB" id="5479696at2"/>
<name>A0A2L0ERU6_SORCE</name>
<feature type="transmembrane region" description="Helical" evidence="1">
    <location>
        <begin position="96"/>
        <end position="116"/>
    </location>
</feature>
<reference evidence="2 3" key="1">
    <citation type="submission" date="2015-09" db="EMBL/GenBank/DDBJ databases">
        <title>Sorangium comparison.</title>
        <authorList>
            <person name="Zaburannyi N."/>
            <person name="Bunk B."/>
            <person name="Overmann J."/>
            <person name="Mueller R."/>
        </authorList>
    </citation>
    <scope>NUCLEOTIDE SEQUENCE [LARGE SCALE GENOMIC DNA]</scope>
    <source>
        <strain evidence="2 3">So ce26</strain>
    </source>
</reference>
<feature type="transmembrane region" description="Helical" evidence="1">
    <location>
        <begin position="7"/>
        <end position="25"/>
    </location>
</feature>
<feature type="transmembrane region" description="Helical" evidence="1">
    <location>
        <begin position="514"/>
        <end position="543"/>
    </location>
</feature>
<dbReference type="EMBL" id="CP012673">
    <property type="protein sequence ID" value="AUX42048.1"/>
    <property type="molecule type" value="Genomic_DNA"/>
</dbReference>
<protein>
    <submittedName>
        <fullName evidence="2">Uncharacterized protein</fullName>
    </submittedName>
</protein>
<dbReference type="AlphaFoldDB" id="A0A2L0ERU6"/>
<evidence type="ECO:0000313" key="3">
    <source>
        <dbReference type="Proteomes" id="UP000238348"/>
    </source>
</evidence>
<sequence length="625" mass="71371">MKLTSQQVIEIVSAFCAYFAVAYALNTFLPARFRVQARYGTVAAGIALFFYGLHRYVDEHARAVDLAKVLIAMGAALCVFYETQREGMRRPIAERWKRFVGVALGIAAILCYFNGFRFGYPKYYHRWDQFHYYMGAKYFPEMGYDGLYKCALIAQDELGLVTYTNEDTGRQVRLDMAKEVRHPDKKIRNLGGDNLLLPASEVLAHPEVCSPNAAPKEGAPVPAEARAHFTPERWEMFKRDVQFFRTSSDKGYWEDMQKDHGYNPPPVWTIMGKFWADLHPASTRYLQFLASFDILYLLGTFASLYWAFGWRVFSVAAIFWGCQASAPFYWTGGAFLRQDWLFFLVLSACLIRKRYFKLAGASMVYAGLLRIFPGLAVIGWLTVAGIYLVRHKRMARTHVQVLIGGVLAAAVLIPVSVAVSGKDSYRQFYEHTLEVHDQTPLTNHMGLRVLIAHKPGTGVESGRMKYTKDTKLVDPFEVWKRMRNERYAKYRWLAYGIIAASFAAFVYVCRRIRSLWVAQCLGQIFIILLSQLTCYYYSFMILTAPLTRLKRQIEVPLFGLAALSQFVWMASYWNDDKYTALTAISLAFCYYLLCVFSGRPMPWERRREPAAAAAGDAGDQVVSKA</sequence>
<feature type="transmembrane region" description="Helical" evidence="1">
    <location>
        <begin position="288"/>
        <end position="308"/>
    </location>
</feature>
<keyword evidence="1" id="KW-0812">Transmembrane</keyword>